<evidence type="ECO:0000313" key="1">
    <source>
        <dbReference type="EMBL" id="STX55570.1"/>
    </source>
</evidence>
<keyword evidence="2" id="KW-1185">Reference proteome</keyword>
<accession>A0A378JQU7</accession>
<sequence length="64" mass="7437">MKHMAFPEWNFNNLINSIQATHIELSAQASKAVNHCLTARNWLIGYYISEYELKGEDRVGGRLW</sequence>
<organism evidence="1 2">
    <name type="scientific">Legionella beliardensis</name>
    <dbReference type="NCBI Taxonomy" id="91822"/>
    <lineage>
        <taxon>Bacteria</taxon>
        <taxon>Pseudomonadati</taxon>
        <taxon>Pseudomonadota</taxon>
        <taxon>Gammaproteobacteria</taxon>
        <taxon>Legionellales</taxon>
        <taxon>Legionellaceae</taxon>
        <taxon>Legionella</taxon>
    </lineage>
</organism>
<reference evidence="1 2" key="1">
    <citation type="submission" date="2018-06" db="EMBL/GenBank/DDBJ databases">
        <authorList>
            <consortium name="Pathogen Informatics"/>
            <person name="Doyle S."/>
        </authorList>
    </citation>
    <scope>NUCLEOTIDE SEQUENCE [LARGE SCALE GENOMIC DNA]</scope>
    <source>
        <strain evidence="1 2">NCTC13315</strain>
    </source>
</reference>
<dbReference type="EMBL" id="UGNV01000003">
    <property type="protein sequence ID" value="STX55570.1"/>
    <property type="molecule type" value="Genomic_DNA"/>
</dbReference>
<protein>
    <submittedName>
        <fullName evidence="1">Uncharacterized conserved protein</fullName>
    </submittedName>
</protein>
<dbReference type="Proteomes" id="UP000254968">
    <property type="component" value="Unassembled WGS sequence"/>
</dbReference>
<evidence type="ECO:0000313" key="2">
    <source>
        <dbReference type="Proteomes" id="UP000254968"/>
    </source>
</evidence>
<gene>
    <name evidence="1" type="ORF">NCTC13315_02941</name>
</gene>
<name>A0A378JQU7_9GAMM</name>
<proteinExistence type="predicted"/>
<dbReference type="AlphaFoldDB" id="A0A378JQU7"/>